<dbReference type="GO" id="GO:0000155">
    <property type="term" value="F:phosphorelay sensor kinase activity"/>
    <property type="evidence" value="ECO:0007669"/>
    <property type="project" value="InterPro"/>
</dbReference>
<evidence type="ECO:0000256" key="2">
    <source>
        <dbReference type="ARBA" id="ARBA00022777"/>
    </source>
</evidence>
<dbReference type="InterPro" id="IPR036890">
    <property type="entry name" value="HATPase_C_sf"/>
</dbReference>
<dbReference type="Proteomes" id="UP000675920">
    <property type="component" value="Unplaced"/>
</dbReference>
<dbReference type="Gene3D" id="3.30.565.10">
    <property type="entry name" value="Histidine kinase-like ATPase, C-terminal domain"/>
    <property type="match status" value="1"/>
</dbReference>
<dbReference type="InterPro" id="IPR003594">
    <property type="entry name" value="HATPase_dom"/>
</dbReference>
<evidence type="ECO:0000256" key="1">
    <source>
        <dbReference type="ARBA" id="ARBA00022679"/>
    </source>
</evidence>
<evidence type="ECO:0000313" key="6">
    <source>
        <dbReference type="RefSeq" id="WP_051378954.1"/>
    </source>
</evidence>
<dbReference type="CDD" id="cd16917">
    <property type="entry name" value="HATPase_UhpB-NarQ-NarX-like"/>
    <property type="match status" value="1"/>
</dbReference>
<keyword evidence="2 6" id="KW-0418">Kinase</keyword>
<dbReference type="AlphaFoldDB" id="A0A8B6XA39"/>
<keyword evidence="1" id="KW-0808">Transferase</keyword>
<dbReference type="EC" id="2.7.13.3" evidence="6"/>
<dbReference type="SMART" id="SM00387">
    <property type="entry name" value="HATPase_c"/>
    <property type="match status" value="1"/>
</dbReference>
<keyword evidence="5" id="KW-1185">Reference proteome</keyword>
<dbReference type="SUPFAM" id="SSF55874">
    <property type="entry name" value="ATPase domain of HSP90 chaperone/DNA topoisomerase II/histidine kinase"/>
    <property type="match status" value="1"/>
</dbReference>
<sequence>MQRSILKATEREQERIGQELHDGLGQHLTGIAFLAKALARKLADKGAAEASDAEKLVQLINRSVSMTRNLAHGLRPVGDEDNALMSALRQMAIDVADLFKIECRFINDEPVLIGSQYVAHHLFRIAQEAVNNAIKHGHPNRIDIELELKPRRGGKHSNIVLTISNDGALFASDVDSNAGMGLAGMRYRAQLIGAKIAFRKMQRPVGVSITVDERKAQTLEEPPGDGELE</sequence>
<dbReference type="Pfam" id="PF07730">
    <property type="entry name" value="HisKA_3"/>
    <property type="match status" value="1"/>
</dbReference>
<reference evidence="6" key="2">
    <citation type="journal article" date="1999" name="Curr. Biol.">
        <title>Signal transduction: Gyrating protein kinases.</title>
        <authorList>
            <person name="Stock J."/>
        </authorList>
    </citation>
    <scope>NUCLEOTIDE SEQUENCE</scope>
</reference>
<dbReference type="PANTHER" id="PTHR24421">
    <property type="entry name" value="NITRATE/NITRITE SENSOR PROTEIN NARX-RELATED"/>
    <property type="match status" value="1"/>
</dbReference>
<dbReference type="InterPro" id="IPR011712">
    <property type="entry name" value="Sig_transdc_His_kin_sub3_dim/P"/>
</dbReference>
<reference evidence="6" key="1">
    <citation type="journal article" date="1999" name="Adv. Microb. Physiol.">
        <title>The histidine protein kinase superfamily.</title>
        <authorList>
            <person name="Grebe T.W."/>
            <person name="Stock J.B."/>
        </authorList>
    </citation>
    <scope>NUCLEOTIDE SEQUENCE</scope>
</reference>
<name>A0A8B6XA39_9BURK</name>
<reference evidence="6" key="3">
    <citation type="journal article" date="2000" name="Trends Biochem. Sci.">
        <title>GHKL, an emergent ATPase/kinase superfamily.</title>
        <authorList>
            <person name="Dutta R."/>
            <person name="Inouye M."/>
        </authorList>
    </citation>
    <scope>NUCLEOTIDE SEQUENCE</scope>
</reference>
<dbReference type="InterPro" id="IPR050482">
    <property type="entry name" value="Sensor_HK_TwoCompSys"/>
</dbReference>
<accession>A0A8B6XA39</accession>
<evidence type="ECO:0000256" key="3">
    <source>
        <dbReference type="ARBA" id="ARBA00023012"/>
    </source>
</evidence>
<organism evidence="5 6">
    <name type="scientific">Derxia gummosa DSM 723</name>
    <dbReference type="NCBI Taxonomy" id="1121388"/>
    <lineage>
        <taxon>Bacteria</taxon>
        <taxon>Pseudomonadati</taxon>
        <taxon>Pseudomonadota</taxon>
        <taxon>Betaproteobacteria</taxon>
        <taxon>Burkholderiales</taxon>
        <taxon>Alcaligenaceae</taxon>
        <taxon>Derxia</taxon>
    </lineage>
</organism>
<dbReference type="Pfam" id="PF02518">
    <property type="entry name" value="HATPase_c"/>
    <property type="match status" value="1"/>
</dbReference>
<reference evidence="6" key="4">
    <citation type="submission" date="2025-08" db="UniProtKB">
        <authorList>
            <consortium name="RefSeq"/>
        </authorList>
    </citation>
    <scope>IDENTIFICATION</scope>
</reference>
<dbReference type="Gene3D" id="1.20.5.1930">
    <property type="match status" value="1"/>
</dbReference>
<evidence type="ECO:0000313" key="5">
    <source>
        <dbReference type="Proteomes" id="UP000675920"/>
    </source>
</evidence>
<feature type="domain" description="Histidine kinase/HSP90-like ATPase" evidence="4">
    <location>
        <begin position="117"/>
        <end position="215"/>
    </location>
</feature>
<dbReference type="RefSeq" id="WP_051378954.1">
    <property type="nucleotide sequence ID" value="NZ_KI519499.1"/>
</dbReference>
<dbReference type="GO" id="GO:0016020">
    <property type="term" value="C:membrane"/>
    <property type="evidence" value="ECO:0007669"/>
    <property type="project" value="InterPro"/>
</dbReference>
<evidence type="ECO:0000259" key="4">
    <source>
        <dbReference type="SMART" id="SM00387"/>
    </source>
</evidence>
<dbReference type="OrthoDB" id="9792869at2"/>
<keyword evidence="3" id="KW-0902">Two-component regulatory system</keyword>
<proteinExistence type="predicted"/>
<protein>
    <submittedName>
        <fullName evidence="6">Sensor histidine kinase</fullName>
        <ecNumber evidence="6">2.7.13.3</ecNumber>
    </submittedName>
</protein>
<dbReference type="GO" id="GO:0046983">
    <property type="term" value="F:protein dimerization activity"/>
    <property type="evidence" value="ECO:0007669"/>
    <property type="project" value="InterPro"/>
</dbReference>